<dbReference type="Pfam" id="PF13280">
    <property type="entry name" value="WYL"/>
    <property type="match status" value="1"/>
</dbReference>
<evidence type="ECO:0000313" key="4">
    <source>
        <dbReference type="Proteomes" id="UP000742098"/>
    </source>
</evidence>
<dbReference type="AlphaFoldDB" id="A0A921H6S2"/>
<feature type="domain" description="WYL" evidence="1">
    <location>
        <begin position="123"/>
        <end position="189"/>
    </location>
</feature>
<sequence length="303" mass="35648">MSKIGYIQRYLIIIRKIKRSPYISLKDLLQYVEEQLAFHDLEHVGISMRTLQRDMKDIRLELGISIEYCRRNKGYYIPSDEDQDSDIEKVLEPFELLNSINADNGLPAFVFPERHKASGSEYLYGVIHAITNQLRINISYQKFGETTAFERIVEPYVLKEFHGRWYLLGYEKVRPEKLKTFGLDRITNLSILTEHFRRREGLKMEELFRDSFGIVLEEEQPVEDITLAFDRYDKAYLKSSPLHPSQQIIKEDENGFVIQLKLKITSDFIMELLSRSNSLQVIAPQSLKEHIRHIFEAGVKRNK</sequence>
<name>A0A921H6S2_9BACT</name>
<gene>
    <name evidence="3" type="ORF">K8V05_12050</name>
</gene>
<reference evidence="3" key="1">
    <citation type="journal article" date="2021" name="PeerJ">
        <title>Extensive microbial diversity within the chicken gut microbiome revealed by metagenomics and culture.</title>
        <authorList>
            <person name="Gilroy R."/>
            <person name="Ravi A."/>
            <person name="Getino M."/>
            <person name="Pursley I."/>
            <person name="Horton D.L."/>
            <person name="Alikhan N.F."/>
            <person name="Baker D."/>
            <person name="Gharbi K."/>
            <person name="Hall N."/>
            <person name="Watson M."/>
            <person name="Adriaenssens E.M."/>
            <person name="Foster-Nyarko E."/>
            <person name="Jarju S."/>
            <person name="Secka A."/>
            <person name="Antonio M."/>
            <person name="Oren A."/>
            <person name="Chaudhuri R.R."/>
            <person name="La Ragione R."/>
            <person name="Hildebrand F."/>
            <person name="Pallen M.J."/>
        </authorList>
    </citation>
    <scope>NUCLEOTIDE SEQUENCE</scope>
    <source>
        <strain evidence="3">6966</strain>
    </source>
</reference>
<protein>
    <submittedName>
        <fullName evidence="3">WYL domain-containing protein</fullName>
    </submittedName>
</protein>
<comment type="caution">
    <text evidence="3">The sequence shown here is derived from an EMBL/GenBank/DDBJ whole genome shotgun (WGS) entry which is preliminary data.</text>
</comment>
<dbReference type="InterPro" id="IPR051534">
    <property type="entry name" value="CBASS_pafABC_assoc_protein"/>
</dbReference>
<dbReference type="InterPro" id="IPR026881">
    <property type="entry name" value="WYL_dom"/>
</dbReference>
<dbReference type="PANTHER" id="PTHR34580">
    <property type="match status" value="1"/>
</dbReference>
<dbReference type="PANTHER" id="PTHR34580:SF9">
    <property type="entry name" value="SLL5097 PROTEIN"/>
    <property type="match status" value="1"/>
</dbReference>
<evidence type="ECO:0000259" key="1">
    <source>
        <dbReference type="Pfam" id="PF13280"/>
    </source>
</evidence>
<organism evidence="3 4">
    <name type="scientific">Butyricimonas virosa</name>
    <dbReference type="NCBI Taxonomy" id="544645"/>
    <lineage>
        <taxon>Bacteria</taxon>
        <taxon>Pseudomonadati</taxon>
        <taxon>Bacteroidota</taxon>
        <taxon>Bacteroidia</taxon>
        <taxon>Bacteroidales</taxon>
        <taxon>Odoribacteraceae</taxon>
        <taxon>Butyricimonas</taxon>
    </lineage>
</organism>
<dbReference type="PROSITE" id="PS52050">
    <property type="entry name" value="WYL"/>
    <property type="match status" value="1"/>
</dbReference>
<dbReference type="Proteomes" id="UP000742098">
    <property type="component" value="Unassembled WGS sequence"/>
</dbReference>
<accession>A0A921H6S2</accession>
<dbReference type="Pfam" id="PF25583">
    <property type="entry name" value="WCX"/>
    <property type="match status" value="1"/>
</dbReference>
<feature type="domain" description="WCX" evidence="2">
    <location>
        <begin position="222"/>
        <end position="296"/>
    </location>
</feature>
<dbReference type="EMBL" id="DYVS01000223">
    <property type="protein sequence ID" value="HJF71476.1"/>
    <property type="molecule type" value="Genomic_DNA"/>
</dbReference>
<evidence type="ECO:0000313" key="3">
    <source>
        <dbReference type="EMBL" id="HJF71476.1"/>
    </source>
</evidence>
<reference evidence="3" key="2">
    <citation type="submission" date="2021-09" db="EMBL/GenBank/DDBJ databases">
        <authorList>
            <person name="Gilroy R."/>
        </authorList>
    </citation>
    <scope>NUCLEOTIDE SEQUENCE</scope>
    <source>
        <strain evidence="3">6966</strain>
    </source>
</reference>
<proteinExistence type="predicted"/>
<dbReference type="InterPro" id="IPR057727">
    <property type="entry name" value="WCX_dom"/>
</dbReference>
<evidence type="ECO:0000259" key="2">
    <source>
        <dbReference type="Pfam" id="PF25583"/>
    </source>
</evidence>